<dbReference type="PANTHER" id="PTHR43537">
    <property type="entry name" value="TRANSCRIPTIONAL REGULATOR, GNTR FAMILY"/>
    <property type="match status" value="1"/>
</dbReference>
<protein>
    <submittedName>
        <fullName evidence="5">GntR family transcriptional regulator, transcriptional repressor for pyruvate dehydrogenase complex</fullName>
    </submittedName>
</protein>
<evidence type="ECO:0000256" key="1">
    <source>
        <dbReference type="ARBA" id="ARBA00023015"/>
    </source>
</evidence>
<dbReference type="InterPro" id="IPR036388">
    <property type="entry name" value="WH-like_DNA-bd_sf"/>
</dbReference>
<feature type="domain" description="HTH gntR-type" evidence="4">
    <location>
        <begin position="12"/>
        <end position="80"/>
    </location>
</feature>
<dbReference type="CDD" id="cd07377">
    <property type="entry name" value="WHTH_GntR"/>
    <property type="match status" value="1"/>
</dbReference>
<evidence type="ECO:0000256" key="2">
    <source>
        <dbReference type="ARBA" id="ARBA00023125"/>
    </source>
</evidence>
<dbReference type="EMBL" id="FMYK01000003">
    <property type="protein sequence ID" value="SDC20303.1"/>
    <property type="molecule type" value="Genomic_DNA"/>
</dbReference>
<dbReference type="Pfam" id="PF00392">
    <property type="entry name" value="GntR"/>
    <property type="match status" value="1"/>
</dbReference>
<dbReference type="Gene3D" id="1.20.120.530">
    <property type="entry name" value="GntR ligand-binding domain-like"/>
    <property type="match status" value="1"/>
</dbReference>
<dbReference type="SUPFAM" id="SSF48008">
    <property type="entry name" value="GntR ligand-binding domain-like"/>
    <property type="match status" value="1"/>
</dbReference>
<keyword evidence="2" id="KW-0238">DNA-binding</keyword>
<evidence type="ECO:0000259" key="4">
    <source>
        <dbReference type="PROSITE" id="PS50949"/>
    </source>
</evidence>
<proteinExistence type="predicted"/>
<dbReference type="InterPro" id="IPR011711">
    <property type="entry name" value="GntR_C"/>
</dbReference>
<dbReference type="SMART" id="SM00345">
    <property type="entry name" value="HTH_GNTR"/>
    <property type="match status" value="1"/>
</dbReference>
<accession>A0A1G6JNL9</accession>
<reference evidence="6" key="1">
    <citation type="submission" date="2016-09" db="EMBL/GenBank/DDBJ databases">
        <authorList>
            <person name="Varghese N."/>
            <person name="Submissions S."/>
        </authorList>
    </citation>
    <scope>NUCLEOTIDE SEQUENCE [LARGE SCALE GENOMIC DNA]</scope>
    <source>
        <strain evidence="6">ANC 3699</strain>
    </source>
</reference>
<keyword evidence="1" id="KW-0805">Transcription regulation</keyword>
<dbReference type="InterPro" id="IPR000524">
    <property type="entry name" value="Tscrpt_reg_HTH_GntR"/>
</dbReference>
<dbReference type="GO" id="GO:0003677">
    <property type="term" value="F:DNA binding"/>
    <property type="evidence" value="ECO:0007669"/>
    <property type="project" value="UniProtKB-KW"/>
</dbReference>
<dbReference type="OrthoDB" id="5450856at2"/>
<dbReference type="SMART" id="SM00895">
    <property type="entry name" value="FCD"/>
    <property type="match status" value="1"/>
</dbReference>
<keyword evidence="3" id="KW-0804">Transcription</keyword>
<dbReference type="Gene3D" id="1.10.10.10">
    <property type="entry name" value="Winged helix-like DNA-binding domain superfamily/Winged helix DNA-binding domain"/>
    <property type="match status" value="1"/>
</dbReference>
<gene>
    <name evidence="5" type="ORF">SAMN05421749_103408</name>
</gene>
<dbReference type="SUPFAM" id="SSF46785">
    <property type="entry name" value="Winged helix' DNA-binding domain"/>
    <property type="match status" value="1"/>
</dbReference>
<organism evidence="5 6">
    <name type="scientific">Acinetobacter marinus</name>
    <dbReference type="NCBI Taxonomy" id="281375"/>
    <lineage>
        <taxon>Bacteria</taxon>
        <taxon>Pseudomonadati</taxon>
        <taxon>Pseudomonadota</taxon>
        <taxon>Gammaproteobacteria</taxon>
        <taxon>Moraxellales</taxon>
        <taxon>Moraxellaceae</taxon>
        <taxon>Acinetobacter</taxon>
    </lineage>
</organism>
<dbReference type="InterPro" id="IPR008920">
    <property type="entry name" value="TF_FadR/GntR_C"/>
</dbReference>
<evidence type="ECO:0000313" key="5">
    <source>
        <dbReference type="EMBL" id="SDC20303.1"/>
    </source>
</evidence>
<dbReference type="AlphaFoldDB" id="A0A1G6JNL9"/>
<evidence type="ECO:0000256" key="3">
    <source>
        <dbReference type="ARBA" id="ARBA00023163"/>
    </source>
</evidence>
<keyword evidence="6" id="KW-1185">Reference proteome</keyword>
<evidence type="ECO:0000313" key="6">
    <source>
        <dbReference type="Proteomes" id="UP000242317"/>
    </source>
</evidence>
<sequence>MKLQYTLKNTTTQVTEQAVQTILHDIQQGTYPVDSTLPAQRELAGQMGISRASLREALTRLEALGIVEIQAGKGVFVRALEAKTADSWRMNHQISLKDFYQLRYVLESFSAFLACEYIEAQDIAYLTDNQAQLSSAINQQDWSKAAKYDYEFHQYIFQLSQNQTIIETLKHHTQSIQHSQILPFIQPKLAHKTIAEHQAILDALTAKDAKQAEHAMRNHLVCAAQRAGIFFISHP</sequence>
<dbReference type="InterPro" id="IPR036390">
    <property type="entry name" value="WH_DNA-bd_sf"/>
</dbReference>
<name>A0A1G6JNL9_9GAMM</name>
<keyword evidence="5" id="KW-0670">Pyruvate</keyword>
<dbReference type="PROSITE" id="PS50949">
    <property type="entry name" value="HTH_GNTR"/>
    <property type="match status" value="1"/>
</dbReference>
<dbReference type="RefSeq" id="WP_092618443.1">
    <property type="nucleotide sequence ID" value="NZ_FMYK01000003.1"/>
</dbReference>
<dbReference type="PANTHER" id="PTHR43537:SF5">
    <property type="entry name" value="UXU OPERON TRANSCRIPTIONAL REGULATOR"/>
    <property type="match status" value="1"/>
</dbReference>
<dbReference type="Proteomes" id="UP000242317">
    <property type="component" value="Unassembled WGS sequence"/>
</dbReference>
<dbReference type="Pfam" id="PF07729">
    <property type="entry name" value="FCD"/>
    <property type="match status" value="1"/>
</dbReference>
<dbReference type="PRINTS" id="PR00035">
    <property type="entry name" value="HTHGNTR"/>
</dbReference>
<dbReference type="GO" id="GO:0003700">
    <property type="term" value="F:DNA-binding transcription factor activity"/>
    <property type="evidence" value="ECO:0007669"/>
    <property type="project" value="InterPro"/>
</dbReference>